<dbReference type="InterPro" id="IPR020622">
    <property type="entry name" value="Ala_racemase_pyridoxalP-BS"/>
</dbReference>
<dbReference type="InterPro" id="IPR029066">
    <property type="entry name" value="PLP-binding_barrel"/>
</dbReference>
<comment type="catalytic activity">
    <reaction evidence="1 7">
        <text>L-alanine = D-alanine</text>
        <dbReference type="Rhea" id="RHEA:20249"/>
        <dbReference type="ChEBI" id="CHEBI:57416"/>
        <dbReference type="ChEBI" id="CHEBI:57972"/>
        <dbReference type="EC" id="5.1.1.1"/>
    </reaction>
</comment>
<gene>
    <name evidence="11" type="primary">alr</name>
    <name evidence="11" type="ORF">F1189_10045</name>
</gene>
<evidence type="ECO:0000256" key="4">
    <source>
        <dbReference type="ARBA" id="ARBA00013089"/>
    </source>
</evidence>
<dbReference type="GO" id="GO:0008784">
    <property type="term" value="F:alanine racemase activity"/>
    <property type="evidence" value="ECO:0007669"/>
    <property type="project" value="UniProtKB-UniRule"/>
</dbReference>
<dbReference type="Gene3D" id="3.20.20.10">
    <property type="entry name" value="Alanine racemase"/>
    <property type="match status" value="1"/>
</dbReference>
<dbReference type="EMBL" id="VWPK01000013">
    <property type="protein sequence ID" value="KAA5612237.1"/>
    <property type="molecule type" value="Genomic_DNA"/>
</dbReference>
<feature type="binding site" evidence="7 9">
    <location>
        <position position="329"/>
    </location>
    <ligand>
        <name>substrate</name>
    </ligand>
</feature>
<name>A0A5M6IWL5_9PROT</name>
<comment type="cofactor">
    <cofactor evidence="2 7 8">
        <name>pyridoxal 5'-phosphate</name>
        <dbReference type="ChEBI" id="CHEBI:597326"/>
    </cofactor>
</comment>
<comment type="pathway">
    <text evidence="7">Amino-acid biosynthesis; D-alanine biosynthesis; D-alanine from L-alanine: step 1/1.</text>
</comment>
<dbReference type="GO" id="GO:0030632">
    <property type="term" value="P:D-alanine biosynthetic process"/>
    <property type="evidence" value="ECO:0007669"/>
    <property type="project" value="UniProtKB-UniRule"/>
</dbReference>
<comment type="function">
    <text evidence="7">Catalyzes the interconversion of L-alanine and D-alanine. May also act on other amino acids.</text>
</comment>
<evidence type="ECO:0000256" key="2">
    <source>
        <dbReference type="ARBA" id="ARBA00001933"/>
    </source>
</evidence>
<proteinExistence type="inferred from homology"/>
<keyword evidence="6 7" id="KW-0413">Isomerase</keyword>
<dbReference type="Proteomes" id="UP000325255">
    <property type="component" value="Unassembled WGS sequence"/>
</dbReference>
<dbReference type="InterPro" id="IPR009006">
    <property type="entry name" value="Ala_racemase/Decarboxylase_C"/>
</dbReference>
<dbReference type="Pfam" id="PF01168">
    <property type="entry name" value="Ala_racemase_N"/>
    <property type="match status" value="1"/>
</dbReference>
<dbReference type="InterPro" id="IPR001608">
    <property type="entry name" value="Ala_racemase_N"/>
</dbReference>
<evidence type="ECO:0000259" key="10">
    <source>
        <dbReference type="SMART" id="SM01005"/>
    </source>
</evidence>
<evidence type="ECO:0000256" key="5">
    <source>
        <dbReference type="ARBA" id="ARBA00022898"/>
    </source>
</evidence>
<keyword evidence="5 7" id="KW-0663">Pyridoxal phosphate</keyword>
<feature type="active site" description="Proton acceptor; specific for L-alanine" evidence="7">
    <location>
        <position position="276"/>
    </location>
</feature>
<dbReference type="SUPFAM" id="SSF50621">
    <property type="entry name" value="Alanine racemase C-terminal domain-like"/>
    <property type="match status" value="1"/>
</dbReference>
<dbReference type="Gene3D" id="2.40.37.10">
    <property type="entry name" value="Lyase, Ornithine Decarboxylase, Chain A, domain 1"/>
    <property type="match status" value="1"/>
</dbReference>
<dbReference type="InterPro" id="IPR011079">
    <property type="entry name" value="Ala_racemase_C"/>
</dbReference>
<evidence type="ECO:0000256" key="7">
    <source>
        <dbReference type="HAMAP-Rule" id="MF_01201"/>
    </source>
</evidence>
<feature type="modified residue" description="N6-(pyridoxal phosphate)lysine" evidence="7 8">
    <location>
        <position position="56"/>
    </location>
</feature>
<comment type="similarity">
    <text evidence="3 7">Belongs to the alanine racemase family.</text>
</comment>
<dbReference type="CDD" id="cd00430">
    <property type="entry name" value="PLPDE_III_AR"/>
    <property type="match status" value="1"/>
</dbReference>
<evidence type="ECO:0000313" key="12">
    <source>
        <dbReference type="Proteomes" id="UP000325255"/>
    </source>
</evidence>
<evidence type="ECO:0000313" key="11">
    <source>
        <dbReference type="EMBL" id="KAA5612237.1"/>
    </source>
</evidence>
<dbReference type="SMART" id="SM01005">
    <property type="entry name" value="Ala_racemase_C"/>
    <property type="match status" value="1"/>
</dbReference>
<dbReference type="PROSITE" id="PS00395">
    <property type="entry name" value="ALANINE_RACEMASE"/>
    <property type="match status" value="1"/>
</dbReference>
<dbReference type="InterPro" id="IPR000821">
    <property type="entry name" value="Ala_racemase"/>
</dbReference>
<dbReference type="GO" id="GO:0005829">
    <property type="term" value="C:cytosol"/>
    <property type="evidence" value="ECO:0007669"/>
    <property type="project" value="TreeGrafter"/>
</dbReference>
<dbReference type="HAMAP" id="MF_01201">
    <property type="entry name" value="Ala_racemase"/>
    <property type="match status" value="1"/>
</dbReference>
<dbReference type="AlphaFoldDB" id="A0A5M6IWL5"/>
<evidence type="ECO:0000256" key="3">
    <source>
        <dbReference type="ARBA" id="ARBA00007880"/>
    </source>
</evidence>
<dbReference type="EC" id="5.1.1.1" evidence="4 7"/>
<dbReference type="UniPathway" id="UPA00042">
    <property type="reaction ID" value="UER00497"/>
</dbReference>
<dbReference type="Pfam" id="PF00842">
    <property type="entry name" value="Ala_racemase_C"/>
    <property type="match status" value="1"/>
</dbReference>
<accession>A0A5M6IWL5</accession>
<evidence type="ECO:0000256" key="1">
    <source>
        <dbReference type="ARBA" id="ARBA00000316"/>
    </source>
</evidence>
<evidence type="ECO:0000256" key="8">
    <source>
        <dbReference type="PIRSR" id="PIRSR600821-50"/>
    </source>
</evidence>
<reference evidence="11 12" key="1">
    <citation type="submission" date="2019-09" db="EMBL/GenBank/DDBJ databases">
        <title>Genome sequence of Rhodovastum atsumiense, a diverse member of the Acetobacteraceae family of non-sulfur purple photosynthetic bacteria.</title>
        <authorList>
            <person name="Meyer T."/>
            <person name="Kyndt J."/>
        </authorList>
    </citation>
    <scope>NUCLEOTIDE SEQUENCE [LARGE SCALE GENOMIC DNA]</scope>
    <source>
        <strain evidence="11 12">DSM 21279</strain>
    </source>
</reference>
<dbReference type="OrthoDB" id="9813814at2"/>
<dbReference type="SUPFAM" id="SSF51419">
    <property type="entry name" value="PLP-binding barrel"/>
    <property type="match status" value="1"/>
</dbReference>
<feature type="domain" description="Alanine racemase C-terminal" evidence="10">
    <location>
        <begin position="255"/>
        <end position="384"/>
    </location>
</feature>
<evidence type="ECO:0000256" key="6">
    <source>
        <dbReference type="ARBA" id="ARBA00023235"/>
    </source>
</evidence>
<organism evidence="11 12">
    <name type="scientific">Rhodovastum atsumiense</name>
    <dbReference type="NCBI Taxonomy" id="504468"/>
    <lineage>
        <taxon>Bacteria</taxon>
        <taxon>Pseudomonadati</taxon>
        <taxon>Pseudomonadota</taxon>
        <taxon>Alphaproteobacteria</taxon>
        <taxon>Acetobacterales</taxon>
        <taxon>Acetobacteraceae</taxon>
        <taxon>Rhodovastum</taxon>
    </lineage>
</organism>
<feature type="binding site" evidence="7 9">
    <location>
        <position position="154"/>
    </location>
    <ligand>
        <name>substrate</name>
    </ligand>
</feature>
<sequence length="385" mass="40236">MPESVTETPLVDRDSFPATAPDAATAVLELDLDVIAANWQELRRRHPGGDVAGVVKADAYGLGAAAVAPRLYAAGCRHFFTAHLAEAIALRPRLPGALIAPLNGPVPGTEHAYLAHDIVPVLGGLGEIERWTALARAEGRKLPVLLHVDTGMNRLGLDAAGLAALADAPERLAGLSIRYVMTHLVAAELPDDPANAEQRRRFAAACAVLPPAPRSFANSSGIFLGAGFASDLARPGAALYGINPTPGRPNPMRVPLRLRARVLQVRDIAAGESVGYNATWRAPRPSRIATLGIGYADGWPRPASGRTRALLTGGGFDGTPVPLVGRVSMDLTTCDVTDAPPVVPGDWLELMGPTITPDDIADAAGTNAYEILTGLGPRIARIVPA</sequence>
<dbReference type="NCBIfam" id="TIGR00492">
    <property type="entry name" value="alr"/>
    <property type="match status" value="1"/>
</dbReference>
<protein>
    <recommendedName>
        <fullName evidence="4 7">Alanine racemase</fullName>
        <ecNumber evidence="4 7">5.1.1.1</ecNumber>
    </recommendedName>
</protein>
<dbReference type="PRINTS" id="PR00992">
    <property type="entry name" value="ALARACEMASE"/>
</dbReference>
<dbReference type="PANTHER" id="PTHR30511:SF0">
    <property type="entry name" value="ALANINE RACEMASE, CATABOLIC-RELATED"/>
    <property type="match status" value="1"/>
</dbReference>
<evidence type="ECO:0000256" key="9">
    <source>
        <dbReference type="PIRSR" id="PIRSR600821-52"/>
    </source>
</evidence>
<dbReference type="PANTHER" id="PTHR30511">
    <property type="entry name" value="ALANINE RACEMASE"/>
    <property type="match status" value="1"/>
</dbReference>
<comment type="caution">
    <text evidence="11">The sequence shown here is derived from an EMBL/GenBank/DDBJ whole genome shotgun (WGS) entry which is preliminary data.</text>
</comment>
<dbReference type="GO" id="GO:0030170">
    <property type="term" value="F:pyridoxal phosphate binding"/>
    <property type="evidence" value="ECO:0007669"/>
    <property type="project" value="UniProtKB-UniRule"/>
</dbReference>
<keyword evidence="12" id="KW-1185">Reference proteome</keyword>
<feature type="active site" description="Proton acceptor; specific for D-alanine" evidence="7">
    <location>
        <position position="56"/>
    </location>
</feature>